<evidence type="ECO:0000256" key="1">
    <source>
        <dbReference type="ARBA" id="ARBA00009405"/>
    </source>
</evidence>
<keyword evidence="6" id="KW-1185">Reference proteome</keyword>
<gene>
    <name evidence="5" type="ORF">EV190_11887</name>
</gene>
<comment type="caution">
    <text evidence="5">The sequence shown here is derived from an EMBL/GenBank/DDBJ whole genome shotgun (WGS) entry which is preliminary data.</text>
</comment>
<dbReference type="GO" id="GO:0006552">
    <property type="term" value="P:L-leucine catabolic process"/>
    <property type="evidence" value="ECO:0007669"/>
    <property type="project" value="TreeGrafter"/>
</dbReference>
<dbReference type="GO" id="GO:0046872">
    <property type="term" value="F:metal ion binding"/>
    <property type="evidence" value="ECO:0007669"/>
    <property type="project" value="UniProtKB-KW"/>
</dbReference>
<dbReference type="AlphaFoldDB" id="A0A4R6UN52"/>
<evidence type="ECO:0000256" key="3">
    <source>
        <dbReference type="ARBA" id="ARBA00023239"/>
    </source>
</evidence>
<dbReference type="OrthoDB" id="9784013at2"/>
<organism evidence="5 6">
    <name type="scientific">Actinorugispora endophytica</name>
    <dbReference type="NCBI Taxonomy" id="1605990"/>
    <lineage>
        <taxon>Bacteria</taxon>
        <taxon>Bacillati</taxon>
        <taxon>Actinomycetota</taxon>
        <taxon>Actinomycetes</taxon>
        <taxon>Streptosporangiales</taxon>
        <taxon>Nocardiopsidaceae</taxon>
        <taxon>Actinorugispora</taxon>
    </lineage>
</organism>
<accession>A0A4R6UN52</accession>
<dbReference type="PROSITE" id="PS50991">
    <property type="entry name" value="PYR_CT"/>
    <property type="match status" value="1"/>
</dbReference>
<dbReference type="GO" id="GO:0046951">
    <property type="term" value="P:ketone body biosynthetic process"/>
    <property type="evidence" value="ECO:0007669"/>
    <property type="project" value="TreeGrafter"/>
</dbReference>
<dbReference type="InterPro" id="IPR013785">
    <property type="entry name" value="Aldolase_TIM"/>
</dbReference>
<evidence type="ECO:0000313" key="6">
    <source>
        <dbReference type="Proteomes" id="UP000295281"/>
    </source>
</evidence>
<dbReference type="RefSeq" id="WP_133742725.1">
    <property type="nucleotide sequence ID" value="NZ_SNYN01000018.1"/>
</dbReference>
<reference evidence="5 6" key="1">
    <citation type="submission" date="2019-03" db="EMBL/GenBank/DDBJ databases">
        <title>Genomic Encyclopedia of Type Strains, Phase IV (KMG-IV): sequencing the most valuable type-strain genomes for metagenomic binning, comparative biology and taxonomic classification.</title>
        <authorList>
            <person name="Goeker M."/>
        </authorList>
    </citation>
    <scope>NUCLEOTIDE SEQUENCE [LARGE SCALE GENOMIC DNA]</scope>
    <source>
        <strain evidence="5 6">DSM 46770</strain>
    </source>
</reference>
<dbReference type="SUPFAM" id="SSF51569">
    <property type="entry name" value="Aldolase"/>
    <property type="match status" value="1"/>
</dbReference>
<dbReference type="InterPro" id="IPR000891">
    <property type="entry name" value="PYR_CT"/>
</dbReference>
<dbReference type="Gene3D" id="3.20.20.70">
    <property type="entry name" value="Aldolase class I"/>
    <property type="match status" value="1"/>
</dbReference>
<sequence>MDAERVEVVEVGPRDGLQNESRVLSVDDRLELIGRAVAAGVRRIEAVSFVNPARVPQMAGAEEVMAGVRRGAGVSYIGLVLNRRGLDRALAAGVDEVNVAVPATDGFCVRNQGRTVDEMLDVFEDVAAAAREAGTPVSATVSTAFGCPFDGETPPERVVEVARRAAEAGAVEVALADTIGVGVPAQVVDLVRRVRAVADGAVLRCHFHNTRNTGYANALAAHGAGVRVLDASAGGFGGCPFAPAATGNIATEDLLYMLHRSGVATGVDAGAIARTGAWLGSRLGKEPPALLGRAGGFPAS</sequence>
<dbReference type="EMBL" id="SNYN01000018">
    <property type="protein sequence ID" value="TDQ48550.1"/>
    <property type="molecule type" value="Genomic_DNA"/>
</dbReference>
<evidence type="ECO:0000313" key="5">
    <source>
        <dbReference type="EMBL" id="TDQ48550.1"/>
    </source>
</evidence>
<dbReference type="PANTHER" id="PTHR42738">
    <property type="entry name" value="HYDROXYMETHYLGLUTARYL-COA LYASE"/>
    <property type="match status" value="1"/>
</dbReference>
<proteinExistence type="inferred from homology"/>
<dbReference type="CDD" id="cd07938">
    <property type="entry name" value="DRE_TIM_HMGL"/>
    <property type="match status" value="1"/>
</dbReference>
<evidence type="ECO:0000256" key="2">
    <source>
        <dbReference type="ARBA" id="ARBA00022723"/>
    </source>
</evidence>
<dbReference type="GO" id="GO:0004419">
    <property type="term" value="F:hydroxymethylglutaryl-CoA lyase activity"/>
    <property type="evidence" value="ECO:0007669"/>
    <property type="project" value="TreeGrafter"/>
</dbReference>
<dbReference type="Pfam" id="PF00682">
    <property type="entry name" value="HMGL-like"/>
    <property type="match status" value="1"/>
</dbReference>
<dbReference type="FunFam" id="3.20.20.70:FF:000071">
    <property type="entry name" value="Hydroxymethylglutaryl-CoA lyase"/>
    <property type="match status" value="1"/>
</dbReference>
<protein>
    <submittedName>
        <fullName evidence="5">Hydroxymethylglutaryl-CoA lyase</fullName>
    </submittedName>
</protein>
<comment type="similarity">
    <text evidence="1">Belongs to the HMG-CoA lyase family.</text>
</comment>
<evidence type="ECO:0000259" key="4">
    <source>
        <dbReference type="PROSITE" id="PS50991"/>
    </source>
</evidence>
<dbReference type="Proteomes" id="UP000295281">
    <property type="component" value="Unassembled WGS sequence"/>
</dbReference>
<feature type="domain" description="Pyruvate carboxyltransferase" evidence="4">
    <location>
        <begin position="6"/>
        <end position="273"/>
    </location>
</feature>
<keyword evidence="2" id="KW-0479">Metal-binding</keyword>
<dbReference type="NCBIfam" id="NF004283">
    <property type="entry name" value="PRK05692.1"/>
    <property type="match status" value="1"/>
</dbReference>
<dbReference type="PANTHER" id="PTHR42738:SF7">
    <property type="entry name" value="HYDROXYMETHYLGLUTARYL-COA LYASE"/>
    <property type="match status" value="1"/>
</dbReference>
<name>A0A4R6UN52_9ACTN</name>
<keyword evidence="3 5" id="KW-0456">Lyase</keyword>
<dbReference type="InterPro" id="IPR043594">
    <property type="entry name" value="HMGL"/>
</dbReference>